<dbReference type="PANTHER" id="PTHR22901:SF0">
    <property type="entry name" value="SIALATE O-ACETYLESTERASE"/>
    <property type="match status" value="1"/>
</dbReference>
<dbReference type="InterPro" id="IPR013783">
    <property type="entry name" value="Ig-like_fold"/>
</dbReference>
<dbReference type="AlphaFoldDB" id="A0A4Y9IRN0"/>
<reference evidence="3 4" key="1">
    <citation type="submission" date="2019-03" db="EMBL/GenBank/DDBJ databases">
        <title>Diversity of the mouse oral microbiome.</title>
        <authorList>
            <person name="Joseph S."/>
            <person name="Aduse-Opoku J."/>
            <person name="Curtis M."/>
            <person name="Wade W."/>
            <person name="Hashim A."/>
        </authorList>
    </citation>
    <scope>NUCLEOTIDE SEQUENCE [LARGE SCALE GENOMIC DNA]</scope>
    <source>
        <strain evidence="3 4">P11</strain>
    </source>
</reference>
<dbReference type="Pfam" id="PF03629">
    <property type="entry name" value="SASA"/>
    <property type="match status" value="2"/>
</dbReference>
<feature type="domain" description="Sialate O-acetylesterase" evidence="2">
    <location>
        <begin position="105"/>
        <end position="220"/>
    </location>
</feature>
<feature type="domain" description="Sialate O-acetylesterase" evidence="2">
    <location>
        <begin position="407"/>
        <end position="527"/>
    </location>
</feature>
<evidence type="ECO:0000259" key="2">
    <source>
        <dbReference type="Pfam" id="PF03629"/>
    </source>
</evidence>
<evidence type="ECO:0000256" key="1">
    <source>
        <dbReference type="ARBA" id="ARBA00022801"/>
    </source>
</evidence>
<dbReference type="InterPro" id="IPR039329">
    <property type="entry name" value="SIAE"/>
</dbReference>
<keyword evidence="1" id="KW-0378">Hydrolase</keyword>
<dbReference type="GO" id="GO:0005975">
    <property type="term" value="P:carbohydrate metabolic process"/>
    <property type="evidence" value="ECO:0007669"/>
    <property type="project" value="TreeGrafter"/>
</dbReference>
<dbReference type="SUPFAM" id="SSF49785">
    <property type="entry name" value="Galactose-binding domain-like"/>
    <property type="match status" value="1"/>
</dbReference>
<protein>
    <recommendedName>
        <fullName evidence="2">Sialate O-acetylesterase domain-containing protein</fullName>
    </recommendedName>
</protein>
<name>A0A4Y9IRN0_9BACT</name>
<dbReference type="InterPro" id="IPR005181">
    <property type="entry name" value="SASA"/>
</dbReference>
<dbReference type="Gene3D" id="2.60.120.260">
    <property type="entry name" value="Galactose-binding domain-like"/>
    <property type="match status" value="1"/>
</dbReference>
<accession>A0A4Y9IRN0</accession>
<dbReference type="InterPro" id="IPR008979">
    <property type="entry name" value="Galactose-bd-like_sf"/>
</dbReference>
<sequence>MQSKNIVKFCLIVLFILGFGIQSSAKVKLPRLISDGMILQRDTPVKVWGWASPKESVIVKFRGETYKTKADKNGDWTVILPAQKAGEPNEIQINDILIKNILFGDVWLCSGQSNMELPIRRTLDLYREEVKEINNPYIRLFRMPNNYAFGDPLIDYKGGEWKDASQANIMEFSATAYFFAKELYDKYKVPIGLISTAIGGTPVEAWISGETIKKYPELNAEAEKFATIGFIEETKKREQQKRLERWSGIRPIDKGAGSWHKEDIDISEWKDYYLPGSWREKDMEVNRSVIWFRKEFELTKDEAAQAAILRLGYIIDSDSTFVNGQLVGTTSYQYPPRIYNVPEGILKAGKNTITIRVVTNRGGAFMEEKPYKIILSDRTIDLTGEWKYRVGIENLPIEGGYTSYQDKPTALYNGMIAPSNNYKIKGVIWYQGESNVARAKEYEALFKDLIKDWRTQRNEPELPFIYAQLPELNRANKYPSESGMAELREAQRKALSLPYTGMAVTLGLGDWNDIHPQNKKGVGHRLALEAQRVAYGDTTIISRGPQLENFEVKGNNIILTFSSVGSGLYSNQVLNGFTIAGSDNRYVWAEAAVLNKDTIKVWSNQVQQPVSVRYGWADNPEGANLKNKEGLPASSFQVELIKNK</sequence>
<comment type="caution">
    <text evidence="3">The sequence shown here is derived from an EMBL/GenBank/DDBJ whole genome shotgun (WGS) entry which is preliminary data.</text>
</comment>
<evidence type="ECO:0000313" key="4">
    <source>
        <dbReference type="Proteomes" id="UP000298285"/>
    </source>
</evidence>
<dbReference type="EMBL" id="SPPK01000001">
    <property type="protein sequence ID" value="TFU91223.1"/>
    <property type="molecule type" value="Genomic_DNA"/>
</dbReference>
<dbReference type="Proteomes" id="UP000298285">
    <property type="component" value="Unassembled WGS sequence"/>
</dbReference>
<dbReference type="OrthoDB" id="9816001at2"/>
<dbReference type="PANTHER" id="PTHR22901">
    <property type="entry name" value="SIALATE O-ACETYLESTERASE"/>
    <property type="match status" value="1"/>
</dbReference>
<proteinExistence type="predicted"/>
<dbReference type="GO" id="GO:0001681">
    <property type="term" value="F:sialate O-acetylesterase activity"/>
    <property type="evidence" value="ECO:0007669"/>
    <property type="project" value="InterPro"/>
</dbReference>
<dbReference type="Gene3D" id="3.40.50.1110">
    <property type="entry name" value="SGNH hydrolase"/>
    <property type="match status" value="2"/>
</dbReference>
<dbReference type="RefSeq" id="WP_135104238.1">
    <property type="nucleotide sequence ID" value="NZ_JADGKW010000001.1"/>
</dbReference>
<evidence type="ECO:0000313" key="3">
    <source>
        <dbReference type="EMBL" id="TFU91223.1"/>
    </source>
</evidence>
<dbReference type="SUPFAM" id="SSF52266">
    <property type="entry name" value="SGNH hydrolase"/>
    <property type="match status" value="1"/>
</dbReference>
<dbReference type="InterPro" id="IPR036514">
    <property type="entry name" value="SGNH_hydro_sf"/>
</dbReference>
<gene>
    <name evidence="3" type="ORF">E4T88_04355</name>
</gene>
<dbReference type="Gene3D" id="2.60.40.10">
    <property type="entry name" value="Immunoglobulins"/>
    <property type="match status" value="1"/>
</dbReference>
<organism evidence="3 4">
    <name type="scientific">Dysgonomonas mossii</name>
    <dbReference type="NCBI Taxonomy" id="163665"/>
    <lineage>
        <taxon>Bacteria</taxon>
        <taxon>Pseudomonadati</taxon>
        <taxon>Bacteroidota</taxon>
        <taxon>Bacteroidia</taxon>
        <taxon>Bacteroidales</taxon>
        <taxon>Dysgonomonadaceae</taxon>
        <taxon>Dysgonomonas</taxon>
    </lineage>
</organism>